<accession>A0A0N8QZE5</accession>
<evidence type="ECO:0000313" key="2">
    <source>
        <dbReference type="EMBL" id="RMN11163.1"/>
    </source>
</evidence>
<evidence type="ECO:0000313" key="3">
    <source>
        <dbReference type="Proteomes" id="UP000271468"/>
    </source>
</evidence>
<dbReference type="InterPro" id="IPR012338">
    <property type="entry name" value="Beta-lactam/transpept-like"/>
</dbReference>
<evidence type="ECO:0000259" key="1">
    <source>
        <dbReference type="Pfam" id="PF00144"/>
    </source>
</evidence>
<dbReference type="EMBL" id="RBOV01000203">
    <property type="protein sequence ID" value="RMN11163.1"/>
    <property type="molecule type" value="Genomic_DNA"/>
</dbReference>
<dbReference type="Gene3D" id="3.40.710.10">
    <property type="entry name" value="DD-peptidase/beta-lactamase superfamily"/>
    <property type="match status" value="1"/>
</dbReference>
<comment type="caution">
    <text evidence="2">The sequence shown here is derived from an EMBL/GenBank/DDBJ whole genome shotgun (WGS) entry which is preliminary data.</text>
</comment>
<name>A0A0N8QZE5_9PSED</name>
<sequence length="396" mass="42197">MSVKEPLRQLQPVRTFEPALLGARIDAVLKQTLSDQRLVGAVVLVAHGGELIYHCATGLADREAELPMREDALFRLSSVSKPITSVAALALIAQGKLGLDDMVSHWLPYFTPTLADGQPAPITVRQLLSHTAGLGYAFLESDQGGPYLAEGVSDGLDHNDLTLEENLRRLSKAPLLYTPGSDWGYSIATDVLGGVIAAVTATTLEAAIDELIAQPLGLRELSFGTTAAERLVPAYMNDDPQPRRMRELEVAPVFEGTAGIRLAPSRALDTKAYPSGGSGMVGTAGEFLTLLETLRKGGAPLLPKTLVDEMGTSQTGSLELANWPGRGFGLGFTVLKDPEAAQTVESVGTWRLGGAYGHSWFVDPAEQLTVVAFTNTAFEGMFGQFTVDLCNAVYGQ</sequence>
<dbReference type="PANTHER" id="PTHR43283:SF3">
    <property type="entry name" value="BETA-LACTAMASE FAMILY PROTEIN (AFU_ORTHOLOGUE AFUA_5G07500)"/>
    <property type="match status" value="1"/>
</dbReference>
<protein>
    <submittedName>
        <fullName evidence="2">Beta-lactamase</fullName>
    </submittedName>
</protein>
<dbReference type="AlphaFoldDB" id="A0A0N8QZE5"/>
<organism evidence="2 3">
    <name type="scientific">Pseudomonas syringae pv. coriandricola</name>
    <dbReference type="NCBI Taxonomy" id="264453"/>
    <lineage>
        <taxon>Bacteria</taxon>
        <taxon>Pseudomonadati</taxon>
        <taxon>Pseudomonadota</taxon>
        <taxon>Gammaproteobacteria</taxon>
        <taxon>Pseudomonadales</taxon>
        <taxon>Pseudomonadaceae</taxon>
        <taxon>Pseudomonas</taxon>
    </lineage>
</organism>
<dbReference type="SUPFAM" id="SSF56601">
    <property type="entry name" value="beta-lactamase/transpeptidase-like"/>
    <property type="match status" value="1"/>
</dbReference>
<gene>
    <name evidence="2" type="ORF">ALQ65_00496</name>
</gene>
<dbReference type="RefSeq" id="WP_054088077.1">
    <property type="nucleotide sequence ID" value="NZ_LJPZ01000177.1"/>
</dbReference>
<reference evidence="2 3" key="1">
    <citation type="submission" date="2018-08" db="EMBL/GenBank/DDBJ databases">
        <title>Recombination of ecologically and evolutionarily significant loci maintains genetic cohesion in the Pseudomonas syringae species complex.</title>
        <authorList>
            <person name="Dillon M."/>
            <person name="Thakur S."/>
            <person name="Almeida R.N.D."/>
            <person name="Weir B.S."/>
            <person name="Guttman D.S."/>
        </authorList>
    </citation>
    <scope>NUCLEOTIDE SEQUENCE [LARGE SCALE GENOMIC DNA]</scope>
    <source>
        <strain evidence="2 3">ICMP 12341</strain>
    </source>
</reference>
<proteinExistence type="predicted"/>
<dbReference type="InterPro" id="IPR050789">
    <property type="entry name" value="Diverse_Enzym_Activities"/>
</dbReference>
<dbReference type="PANTHER" id="PTHR43283">
    <property type="entry name" value="BETA-LACTAMASE-RELATED"/>
    <property type="match status" value="1"/>
</dbReference>
<dbReference type="Pfam" id="PF00144">
    <property type="entry name" value="Beta-lactamase"/>
    <property type="match status" value="1"/>
</dbReference>
<feature type="domain" description="Beta-lactamase-related" evidence="1">
    <location>
        <begin position="25"/>
        <end position="379"/>
    </location>
</feature>
<dbReference type="Proteomes" id="UP000271468">
    <property type="component" value="Unassembled WGS sequence"/>
</dbReference>
<dbReference type="InterPro" id="IPR001466">
    <property type="entry name" value="Beta-lactam-related"/>
</dbReference>